<keyword evidence="3" id="KW-1185">Reference proteome</keyword>
<evidence type="ECO:0000313" key="3">
    <source>
        <dbReference type="Proteomes" id="UP001608902"/>
    </source>
</evidence>
<evidence type="ECO:0000313" key="2">
    <source>
        <dbReference type="EMBL" id="MFH4974014.1"/>
    </source>
</evidence>
<sequence>MLSTRKSMQRKRRTLQRLSSQYKKGGSEMPFGIIRCSLTLVFDVLRRRSVSAFIFIVLRCKVNWRA</sequence>
<dbReference type="Proteomes" id="UP001608902">
    <property type="component" value="Unassembled WGS sequence"/>
</dbReference>
<accession>A0ABD6E9H8</accession>
<feature type="region of interest" description="Disordered" evidence="1">
    <location>
        <begin position="1"/>
        <end position="26"/>
    </location>
</feature>
<organism evidence="2 3">
    <name type="scientific">Gnathostoma spinigerum</name>
    <dbReference type="NCBI Taxonomy" id="75299"/>
    <lineage>
        <taxon>Eukaryota</taxon>
        <taxon>Metazoa</taxon>
        <taxon>Ecdysozoa</taxon>
        <taxon>Nematoda</taxon>
        <taxon>Chromadorea</taxon>
        <taxon>Rhabditida</taxon>
        <taxon>Spirurina</taxon>
        <taxon>Gnathostomatomorpha</taxon>
        <taxon>Gnathostomatoidea</taxon>
        <taxon>Gnathostomatidae</taxon>
        <taxon>Gnathostoma</taxon>
    </lineage>
</organism>
<evidence type="ECO:0000256" key="1">
    <source>
        <dbReference type="SAM" id="MobiDB-lite"/>
    </source>
</evidence>
<proteinExistence type="predicted"/>
<gene>
    <name evidence="2" type="ORF">AB6A40_000723</name>
</gene>
<dbReference type="EMBL" id="JBGFUD010000217">
    <property type="protein sequence ID" value="MFH4974014.1"/>
    <property type="molecule type" value="Genomic_DNA"/>
</dbReference>
<name>A0ABD6E9H8_9BILA</name>
<evidence type="ECO:0008006" key="4">
    <source>
        <dbReference type="Google" id="ProtNLM"/>
    </source>
</evidence>
<protein>
    <recommendedName>
        <fullName evidence="4">Ribosomal protein S14</fullName>
    </recommendedName>
</protein>
<dbReference type="AlphaFoldDB" id="A0ABD6E9H8"/>
<comment type="caution">
    <text evidence="2">The sequence shown here is derived from an EMBL/GenBank/DDBJ whole genome shotgun (WGS) entry which is preliminary data.</text>
</comment>
<reference evidence="2 3" key="1">
    <citation type="submission" date="2024-08" db="EMBL/GenBank/DDBJ databases">
        <title>Gnathostoma spinigerum genome.</title>
        <authorList>
            <person name="Gonzalez-Bertolin B."/>
            <person name="Monzon S."/>
            <person name="Zaballos A."/>
            <person name="Jimenez P."/>
            <person name="Dekumyoy P."/>
            <person name="Varona S."/>
            <person name="Cuesta I."/>
            <person name="Sumanam S."/>
            <person name="Adisakwattana P."/>
            <person name="Gasser R.B."/>
            <person name="Hernandez-Gonzalez A."/>
            <person name="Young N.D."/>
            <person name="Perteguer M.J."/>
        </authorList>
    </citation>
    <scope>NUCLEOTIDE SEQUENCE [LARGE SCALE GENOMIC DNA]</scope>
    <source>
        <strain evidence="2">AL3</strain>
        <tissue evidence="2">Liver</tissue>
    </source>
</reference>